<organism evidence="3 4">
    <name type="scientific">Thauera linaloolentis (strain DSM 12138 / JCM 21573 / CCUG 41526 / CIP 105981 / IAM 15112 / NBRC 102519 / 47Lol)</name>
    <dbReference type="NCBI Taxonomy" id="1123367"/>
    <lineage>
        <taxon>Bacteria</taxon>
        <taxon>Pseudomonadati</taxon>
        <taxon>Pseudomonadota</taxon>
        <taxon>Betaproteobacteria</taxon>
        <taxon>Rhodocyclales</taxon>
        <taxon>Zoogloeaceae</taxon>
        <taxon>Thauera</taxon>
    </lineage>
</organism>
<sequence>MLQQAAEWYARLRDGKASIQDQAAWQKWLQAADEHQAAWRHVEEISRGFEPLRDMPDPRLAANELCAANDRRRTLAGVATLAGSGLLGWLGWREAPLPASLMAWTADYRTAIGEQRDITLADGTRLWLNTATAIDVRFTPRERRVALVAGEIFIDTAEDGLRPFMAETPHGRMRALGTRFDVRLEDGETRLAVYEGTVEIRTSANGGTEIIPAGQQVRFTTNRITPPETTDIAREAWTRGTLAAADITLREVVHELRRYRRGHLGVADEIAGLKVYGNFPIHDTDRVLRMLASALPIRIEQPLPWWTSIEPARHPDAH</sequence>
<comment type="caution">
    <text evidence="3">The sequence shown here is derived from an EMBL/GenBank/DDBJ whole genome shotgun (WGS) entry which is preliminary data.</text>
</comment>
<reference evidence="3 4" key="1">
    <citation type="submission" date="2012-09" db="EMBL/GenBank/DDBJ databases">
        <title>Draft Genome Sequences of 6 Strains from Genus Thauera.</title>
        <authorList>
            <person name="Liu B."/>
            <person name="Shapleigh J.P."/>
            <person name="Frostegard A.H."/>
        </authorList>
    </citation>
    <scope>NUCLEOTIDE SEQUENCE [LARGE SCALE GENOMIC DNA]</scope>
    <source>
        <strain evidence="4">47Lol / DSM 12138</strain>
    </source>
</reference>
<dbReference type="Pfam" id="PF04773">
    <property type="entry name" value="FecR"/>
    <property type="match status" value="1"/>
</dbReference>
<dbReference type="PIRSF" id="PIRSF018266">
    <property type="entry name" value="FecR"/>
    <property type="match status" value="1"/>
</dbReference>
<feature type="domain" description="FecR N-terminal" evidence="2">
    <location>
        <begin position="3"/>
        <end position="44"/>
    </location>
</feature>
<dbReference type="PANTHER" id="PTHR30273:SF2">
    <property type="entry name" value="PROTEIN FECR"/>
    <property type="match status" value="1"/>
</dbReference>
<dbReference type="PANTHER" id="PTHR30273">
    <property type="entry name" value="PERIPLASMIC SIGNAL SENSOR AND SIGMA FACTOR ACTIVATOR FECR-RELATED"/>
    <property type="match status" value="1"/>
</dbReference>
<keyword evidence="4" id="KW-1185">Reference proteome</keyword>
<dbReference type="Gene3D" id="2.60.120.1440">
    <property type="match status" value="1"/>
</dbReference>
<evidence type="ECO:0000259" key="1">
    <source>
        <dbReference type="Pfam" id="PF04773"/>
    </source>
</evidence>
<dbReference type="Pfam" id="PF16220">
    <property type="entry name" value="DUF4880"/>
    <property type="match status" value="1"/>
</dbReference>
<dbReference type="InterPro" id="IPR032623">
    <property type="entry name" value="FecR_N"/>
</dbReference>
<evidence type="ECO:0000313" key="4">
    <source>
        <dbReference type="Proteomes" id="UP000013232"/>
    </source>
</evidence>
<feature type="domain" description="FecR protein" evidence="1">
    <location>
        <begin position="107"/>
        <end position="199"/>
    </location>
</feature>
<protein>
    <submittedName>
        <fullName evidence="3">Anti-FecI sigma factor FecR</fullName>
    </submittedName>
</protein>
<dbReference type="InterPro" id="IPR012373">
    <property type="entry name" value="Ferrdict_sens_TM"/>
</dbReference>
<dbReference type="GO" id="GO:0016989">
    <property type="term" value="F:sigma factor antagonist activity"/>
    <property type="evidence" value="ECO:0007669"/>
    <property type="project" value="TreeGrafter"/>
</dbReference>
<dbReference type="InterPro" id="IPR006860">
    <property type="entry name" value="FecR"/>
</dbReference>
<evidence type="ECO:0000313" key="3">
    <source>
        <dbReference type="EMBL" id="ENO86340.1"/>
    </source>
</evidence>
<dbReference type="AlphaFoldDB" id="N6Y420"/>
<proteinExistence type="predicted"/>
<accession>N6Y420</accession>
<dbReference type="STRING" id="1123367.GCA_000621305_01074"/>
<gene>
    <name evidence="3" type="ORF">C666_13360</name>
</gene>
<dbReference type="EMBL" id="AMXE01000056">
    <property type="protein sequence ID" value="ENO86340.1"/>
    <property type="molecule type" value="Genomic_DNA"/>
</dbReference>
<name>N6Y420_THAL4</name>
<evidence type="ECO:0000259" key="2">
    <source>
        <dbReference type="Pfam" id="PF16220"/>
    </source>
</evidence>
<dbReference type="eggNOG" id="COG3712">
    <property type="taxonomic scope" value="Bacteria"/>
</dbReference>
<dbReference type="Proteomes" id="UP000013232">
    <property type="component" value="Unassembled WGS sequence"/>
</dbReference>